<feature type="domain" description="Reverse transcriptase" evidence="1">
    <location>
        <begin position="93"/>
        <end position="204"/>
    </location>
</feature>
<evidence type="ECO:0000313" key="3">
    <source>
        <dbReference type="RefSeq" id="XP_056689025.1"/>
    </source>
</evidence>
<reference evidence="2" key="1">
    <citation type="journal article" date="2021" name="Nat. Commun.">
        <title>Genomic analyses provide insights into spinach domestication and the genetic basis of agronomic traits.</title>
        <authorList>
            <person name="Cai X."/>
            <person name="Sun X."/>
            <person name="Xu C."/>
            <person name="Sun H."/>
            <person name="Wang X."/>
            <person name="Ge C."/>
            <person name="Zhang Z."/>
            <person name="Wang Q."/>
            <person name="Fei Z."/>
            <person name="Jiao C."/>
            <person name="Wang Q."/>
        </authorList>
    </citation>
    <scope>NUCLEOTIDE SEQUENCE [LARGE SCALE GENOMIC DNA]</scope>
    <source>
        <strain evidence="2">cv. Varoflay</strain>
    </source>
</reference>
<gene>
    <name evidence="3" type="primary">LOC130463797</name>
</gene>
<evidence type="ECO:0000313" key="2">
    <source>
        <dbReference type="Proteomes" id="UP000813463"/>
    </source>
</evidence>
<organism evidence="2 3">
    <name type="scientific">Spinacia oleracea</name>
    <name type="common">Spinach</name>
    <dbReference type="NCBI Taxonomy" id="3562"/>
    <lineage>
        <taxon>Eukaryota</taxon>
        <taxon>Viridiplantae</taxon>
        <taxon>Streptophyta</taxon>
        <taxon>Embryophyta</taxon>
        <taxon>Tracheophyta</taxon>
        <taxon>Spermatophyta</taxon>
        <taxon>Magnoliopsida</taxon>
        <taxon>eudicotyledons</taxon>
        <taxon>Gunneridae</taxon>
        <taxon>Pentapetalae</taxon>
        <taxon>Caryophyllales</taxon>
        <taxon>Chenopodiaceae</taxon>
        <taxon>Chenopodioideae</taxon>
        <taxon>Anserineae</taxon>
        <taxon>Spinacia</taxon>
    </lineage>
</organism>
<keyword evidence="2" id="KW-1185">Reference proteome</keyword>
<dbReference type="PANTHER" id="PTHR31635">
    <property type="entry name" value="REVERSE TRANSCRIPTASE DOMAIN-CONTAINING PROTEIN-RELATED"/>
    <property type="match status" value="1"/>
</dbReference>
<sequence>MGHEINDSEWFSLITQLSENHVTMLNRQFSNEEIEKAVFSMKGMKSPGPNDTPPSFFHSLWDKTNQDVCHAIHSFFAGGYMLSETDRTFIALIPKTARPESTAQFRPIGLCNALYKIISKTMVLRLKTIVSDIVGDFQNAFVQGRLLVDNCLLAHEMMNFVKKRKKGIEFMGILKIDFNKVYDRIRWDFVEKNRQKVSSPTVAFVKKTPSPVSLHSMYGGPVKKMIALQDSGEIKGLKIGRRAPRINHLFFADGPLFFFKATPDSCSKLRTALDEFATLSGEVVSLENSFIIFFPNTPSTFVRFMRKPLGVKNRATLGTYLGCPMDIDGRSSSKFDFLYERMVKKTSSWKFNNLSQAGKLLLINSIIIALSSHVLATYMLPKKEPYDKPLHSVFLEFISR</sequence>
<dbReference type="Proteomes" id="UP000813463">
    <property type="component" value="Chromosome 1"/>
</dbReference>
<proteinExistence type="predicted"/>
<dbReference type="RefSeq" id="XP_056689025.1">
    <property type="nucleotide sequence ID" value="XM_056833047.1"/>
</dbReference>
<dbReference type="GeneID" id="130463797"/>
<name>A0ABM3R078_SPIOL</name>
<dbReference type="Pfam" id="PF00078">
    <property type="entry name" value="RVT_1"/>
    <property type="match status" value="1"/>
</dbReference>
<reference evidence="3" key="2">
    <citation type="submission" date="2025-08" db="UniProtKB">
        <authorList>
            <consortium name="RefSeq"/>
        </authorList>
    </citation>
    <scope>IDENTIFICATION</scope>
    <source>
        <tissue evidence="3">Leaf</tissue>
    </source>
</reference>
<dbReference type="InterPro" id="IPR000477">
    <property type="entry name" value="RT_dom"/>
</dbReference>
<dbReference type="PANTHER" id="PTHR31635:SF196">
    <property type="entry name" value="REVERSE TRANSCRIPTASE DOMAIN-CONTAINING PROTEIN-RELATED"/>
    <property type="match status" value="1"/>
</dbReference>
<evidence type="ECO:0000259" key="1">
    <source>
        <dbReference type="Pfam" id="PF00078"/>
    </source>
</evidence>
<accession>A0ABM3R078</accession>
<protein>
    <recommendedName>
        <fullName evidence="1">Reverse transcriptase domain-containing protein</fullName>
    </recommendedName>
</protein>